<dbReference type="PROSITE" id="PS01044">
    <property type="entry name" value="SQUALEN_PHYTOEN_SYN_1"/>
    <property type="match status" value="1"/>
</dbReference>
<dbReference type="InterPro" id="IPR000086">
    <property type="entry name" value="NUDIX_hydrolase_dom"/>
</dbReference>
<evidence type="ECO:0000256" key="2">
    <source>
        <dbReference type="ARBA" id="ARBA00004826"/>
    </source>
</evidence>
<keyword evidence="7" id="KW-0460">Magnesium</keyword>
<dbReference type="FunFam" id="3.90.79.10:FF:000012">
    <property type="entry name" value="Isopentenyl-diphosphate Delta-isomerase 1"/>
    <property type="match status" value="1"/>
</dbReference>
<dbReference type="SFLD" id="SFLDS00005">
    <property type="entry name" value="Isoprenoid_Synthase_Type_I"/>
    <property type="match status" value="1"/>
</dbReference>
<dbReference type="GO" id="GO:0004452">
    <property type="term" value="F:isopentenyl-diphosphate delta-isomerase activity"/>
    <property type="evidence" value="ECO:0007669"/>
    <property type="project" value="InterPro"/>
</dbReference>
<evidence type="ECO:0000256" key="3">
    <source>
        <dbReference type="ARBA" id="ARBA00006251"/>
    </source>
</evidence>
<dbReference type="InterPro" id="IPR044844">
    <property type="entry name" value="Trans_IPPS_euk-type"/>
</dbReference>
<reference evidence="13" key="1">
    <citation type="journal article" date="2021" name="Sci. Rep.">
        <title>Diploid genomic architecture of Nitzschia inconspicua, an elite biomass production diatom.</title>
        <authorList>
            <person name="Oliver A."/>
            <person name="Podell S."/>
            <person name="Pinowska A."/>
            <person name="Traller J.C."/>
            <person name="Smith S.R."/>
            <person name="McClure R."/>
            <person name="Beliaev A."/>
            <person name="Bohutskyi P."/>
            <person name="Hill E.A."/>
            <person name="Rabines A."/>
            <person name="Zheng H."/>
            <person name="Allen L.Z."/>
            <person name="Kuo A."/>
            <person name="Grigoriev I.V."/>
            <person name="Allen A.E."/>
            <person name="Hazlebeck D."/>
            <person name="Allen E.E."/>
        </authorList>
    </citation>
    <scope>NUCLEOTIDE SEQUENCE</scope>
    <source>
        <strain evidence="13">Hildebrandi</strain>
    </source>
</reference>
<dbReference type="InterPro" id="IPR002060">
    <property type="entry name" value="Squ/phyt_synthse"/>
</dbReference>
<dbReference type="InterPro" id="IPR019845">
    <property type="entry name" value="Squalene/phytoene_synthase_CS"/>
</dbReference>
<dbReference type="NCBIfam" id="TIGR02150">
    <property type="entry name" value="IPP_isom_1"/>
    <property type="match status" value="1"/>
</dbReference>
<dbReference type="InterPro" id="IPR006449">
    <property type="entry name" value="Squal_synth-like"/>
</dbReference>
<dbReference type="GO" id="GO:0045338">
    <property type="term" value="P:farnesyl diphosphate metabolic process"/>
    <property type="evidence" value="ECO:0007669"/>
    <property type="project" value="InterPro"/>
</dbReference>
<keyword evidence="9" id="KW-0443">Lipid metabolism</keyword>
<dbReference type="GO" id="GO:0006694">
    <property type="term" value="P:steroid biosynthetic process"/>
    <property type="evidence" value="ECO:0007669"/>
    <property type="project" value="UniProtKB-KW"/>
</dbReference>
<keyword evidence="10" id="KW-0414">Isoprene biosynthesis</keyword>
<dbReference type="PROSITE" id="PS01045">
    <property type="entry name" value="SQUALEN_PHYTOEN_SYN_2"/>
    <property type="match status" value="1"/>
</dbReference>
<evidence type="ECO:0000256" key="5">
    <source>
        <dbReference type="ARBA" id="ARBA00022516"/>
    </source>
</evidence>
<dbReference type="GO" id="GO:0046872">
    <property type="term" value="F:metal ion binding"/>
    <property type="evidence" value="ECO:0007669"/>
    <property type="project" value="UniProtKB-KW"/>
</dbReference>
<dbReference type="Pfam" id="PF00494">
    <property type="entry name" value="SQS_PSY"/>
    <property type="match status" value="1"/>
</dbReference>
<dbReference type="Proteomes" id="UP000693970">
    <property type="component" value="Unassembled WGS sequence"/>
</dbReference>
<accession>A0A9K3KPN2</accession>
<evidence type="ECO:0000256" key="10">
    <source>
        <dbReference type="ARBA" id="ARBA00023229"/>
    </source>
</evidence>
<dbReference type="SFLD" id="SFLDG01018">
    <property type="entry name" value="Squalene/Phytoene_Synthase_Lik"/>
    <property type="match status" value="1"/>
</dbReference>
<comment type="cofactor">
    <cofactor evidence="1">
        <name>Mg(2+)</name>
        <dbReference type="ChEBI" id="CHEBI:18420"/>
    </cofactor>
</comment>
<keyword evidence="11" id="KW-0413">Isomerase</keyword>
<evidence type="ECO:0000256" key="8">
    <source>
        <dbReference type="ARBA" id="ARBA00022955"/>
    </source>
</evidence>
<keyword evidence="6" id="KW-0479">Metal-binding</keyword>
<dbReference type="PANTHER" id="PTHR11626:SF2">
    <property type="entry name" value="SQUALENE SYNTHASE"/>
    <property type="match status" value="1"/>
</dbReference>
<gene>
    <name evidence="13" type="ORF">IV203_016304</name>
</gene>
<evidence type="ECO:0000256" key="1">
    <source>
        <dbReference type="ARBA" id="ARBA00001946"/>
    </source>
</evidence>
<dbReference type="GO" id="GO:0008299">
    <property type="term" value="P:isoprenoid biosynthetic process"/>
    <property type="evidence" value="ECO:0007669"/>
    <property type="project" value="UniProtKB-KW"/>
</dbReference>
<evidence type="ECO:0000256" key="7">
    <source>
        <dbReference type="ARBA" id="ARBA00022842"/>
    </source>
</evidence>
<comment type="pathway">
    <text evidence="2">Isoprenoid biosynthesis; dimethylallyl diphosphate biosynthesis; dimethylallyl diphosphate from isopentenyl diphosphate: step 1/1.</text>
</comment>
<comment type="similarity">
    <text evidence="3">Belongs to the phytoene/squalene synthase family.</text>
</comment>
<evidence type="ECO:0000313" key="14">
    <source>
        <dbReference type="Proteomes" id="UP000693970"/>
    </source>
</evidence>
<evidence type="ECO:0000313" key="13">
    <source>
        <dbReference type="EMBL" id="KAG7347599.1"/>
    </source>
</evidence>
<comment type="similarity">
    <text evidence="4">Belongs to the IPP isomerase type 1 family.</text>
</comment>
<evidence type="ECO:0000256" key="6">
    <source>
        <dbReference type="ARBA" id="ARBA00022723"/>
    </source>
</evidence>
<sequence>MTTTSKLWDGNAMSQEDMMIKDTVLVLDDNDNVIGSASKRSSHEFTTDQPRAILHRAFSVFLFDESTGELLLQQRASTKITFPNVWTNTCCSHPLHGMEPSEVDSPEDVANGSVLGAKNAAIRKLDHELGIPAKQLPIEKFKFLTRLHYWAADTVTHGNDSPWGEHEIDYVLFFCVKSKDELTIKPHPDEVDACKWVTRQQLIDMMDDPELLFSPWFRLICKKWLLDLWWKDLDTTMTTDKYCDFVQIHCFDPPKEHLGGGGNAGLLFEDEAAGDKSKKQGAYGKIKTHKESLFKQLLHIDEVFAALYFLYVKPLKSNLETPYIRDTFDANDLAFCDDILVKVSRSFAAVIQQLPSTMLVDILVFYLVLRALDTIEDDTSSFPSQEVKIKYLLNFHKTALADPTWTMDGVGEADEKRLLQNFDKCHRVYAKLNEKSRRVISDIAQRMATGMAEFVGKDLGQGTTDIDQYNRYCHFVAGLVGEGLSRLFAASGLEKPSLASELFLSDQMGLFLQKTNIIRDYLEDYVDHRAFWPQTIWMKYAKSGELGYFTNQQDPEVRECSLACLNELVTDALELAPDCLNYMSKLQCTEIFRFCAIPQVMAISTLDYCYANSNVFTGVVKIRKGTSCKLILRTNNLDEVHDTFYQFAQSILNKANVNRALGVNDPSYARTVKICKTVMETTAQAHNKQKTIRRMKMLATVGVLVGCTATFFKDDTSLKIPSGVLPSLIPIALGVHAYVQYKYTQLSGLTDAKVLEQK</sequence>
<dbReference type="InterPro" id="IPR011876">
    <property type="entry name" value="IsopentenylPP_isomerase_typ1"/>
</dbReference>
<evidence type="ECO:0000256" key="4">
    <source>
        <dbReference type="ARBA" id="ARBA00007579"/>
    </source>
</evidence>
<organism evidence="13 14">
    <name type="scientific">Nitzschia inconspicua</name>
    <dbReference type="NCBI Taxonomy" id="303405"/>
    <lineage>
        <taxon>Eukaryota</taxon>
        <taxon>Sar</taxon>
        <taxon>Stramenopiles</taxon>
        <taxon>Ochrophyta</taxon>
        <taxon>Bacillariophyta</taxon>
        <taxon>Bacillariophyceae</taxon>
        <taxon>Bacillariophycidae</taxon>
        <taxon>Bacillariales</taxon>
        <taxon>Bacillariaceae</taxon>
        <taxon>Nitzschia</taxon>
    </lineage>
</organism>
<comment type="caution">
    <text evidence="13">The sequence shown here is derived from an EMBL/GenBank/DDBJ whole genome shotgun (WGS) entry which is preliminary data.</text>
</comment>
<dbReference type="CDD" id="cd02885">
    <property type="entry name" value="NUDIX_IPP_Isomerase"/>
    <property type="match status" value="1"/>
</dbReference>
<evidence type="ECO:0000256" key="9">
    <source>
        <dbReference type="ARBA" id="ARBA00023098"/>
    </source>
</evidence>
<dbReference type="GO" id="GO:0051996">
    <property type="term" value="F:squalene synthase [NAD(P)H] activity"/>
    <property type="evidence" value="ECO:0007669"/>
    <property type="project" value="InterPro"/>
</dbReference>
<dbReference type="AlphaFoldDB" id="A0A9K3KPN2"/>
<dbReference type="GO" id="GO:0005789">
    <property type="term" value="C:endoplasmic reticulum membrane"/>
    <property type="evidence" value="ECO:0007669"/>
    <property type="project" value="TreeGrafter"/>
</dbReference>
<dbReference type="OrthoDB" id="510307at2759"/>
<dbReference type="PROSITE" id="PS51462">
    <property type="entry name" value="NUDIX"/>
    <property type="match status" value="1"/>
</dbReference>
<dbReference type="PANTHER" id="PTHR11626">
    <property type="entry name" value="FARNESYL-DIPHOSPHATE FARNESYLTRANSFERASE"/>
    <property type="match status" value="1"/>
</dbReference>
<dbReference type="FunFam" id="1.10.600.10:FF:000023">
    <property type="entry name" value="Squalene synthase"/>
    <property type="match status" value="1"/>
</dbReference>
<keyword evidence="5" id="KW-0444">Lipid biosynthesis</keyword>
<keyword evidence="8" id="KW-0752">Steroid biosynthesis</keyword>
<name>A0A9K3KPN2_9STRA</name>
<feature type="domain" description="Nudix hydrolase" evidence="12">
    <location>
        <begin position="53"/>
        <end position="219"/>
    </location>
</feature>
<evidence type="ECO:0000256" key="11">
    <source>
        <dbReference type="ARBA" id="ARBA00023235"/>
    </source>
</evidence>
<dbReference type="CDD" id="cd00683">
    <property type="entry name" value="Trans_IPPS_HH"/>
    <property type="match status" value="1"/>
</dbReference>
<protein>
    <submittedName>
        <fullName evidence="13">Farnesyl-diphosphate farnesyltransferase</fullName>
    </submittedName>
</protein>
<dbReference type="Pfam" id="PF00293">
    <property type="entry name" value="NUDIX"/>
    <property type="match status" value="1"/>
</dbReference>
<proteinExistence type="inferred from homology"/>
<keyword evidence="14" id="KW-1185">Reference proteome</keyword>
<dbReference type="EMBL" id="JAGRRH010000020">
    <property type="protein sequence ID" value="KAG7347599.1"/>
    <property type="molecule type" value="Genomic_DNA"/>
</dbReference>
<evidence type="ECO:0000259" key="12">
    <source>
        <dbReference type="PROSITE" id="PS51462"/>
    </source>
</evidence>
<dbReference type="NCBIfam" id="TIGR01559">
    <property type="entry name" value="squal_synth"/>
    <property type="match status" value="1"/>
</dbReference>
<dbReference type="InterPro" id="IPR033904">
    <property type="entry name" value="Trans_IPPS_HH"/>
</dbReference>
<reference evidence="13" key="2">
    <citation type="submission" date="2021-04" db="EMBL/GenBank/DDBJ databases">
        <authorList>
            <person name="Podell S."/>
        </authorList>
    </citation>
    <scope>NUCLEOTIDE SEQUENCE</scope>
    <source>
        <strain evidence="13">Hildebrandi</strain>
    </source>
</reference>